<feature type="domain" description="GT23" evidence="3">
    <location>
        <begin position="211"/>
        <end position="517"/>
    </location>
</feature>
<reference evidence="5" key="1">
    <citation type="journal article" date="2011" name="Genome Biol.">
        <title>Comparative genomics of the social amoebae Dictyostelium discoideum and Dictyostelium purpureum.</title>
        <authorList>
            <consortium name="US DOE Joint Genome Institute (JGI-PGF)"/>
            <person name="Sucgang R."/>
            <person name="Kuo A."/>
            <person name="Tian X."/>
            <person name="Salerno W."/>
            <person name="Parikh A."/>
            <person name="Feasley C.L."/>
            <person name="Dalin E."/>
            <person name="Tu H."/>
            <person name="Huang E."/>
            <person name="Barry K."/>
            <person name="Lindquist E."/>
            <person name="Shapiro H."/>
            <person name="Bruce D."/>
            <person name="Schmutz J."/>
            <person name="Salamov A."/>
            <person name="Fey P."/>
            <person name="Gaudet P."/>
            <person name="Anjard C."/>
            <person name="Babu M.M."/>
            <person name="Basu S."/>
            <person name="Bushmanova Y."/>
            <person name="van der Wel H."/>
            <person name="Katoh-Kurasawa M."/>
            <person name="Dinh C."/>
            <person name="Coutinho P.M."/>
            <person name="Saito T."/>
            <person name="Elias M."/>
            <person name="Schaap P."/>
            <person name="Kay R.R."/>
            <person name="Henrissat B."/>
            <person name="Eichinger L."/>
            <person name="Rivero F."/>
            <person name="Putnam N.H."/>
            <person name="West C.M."/>
            <person name="Loomis W.F."/>
            <person name="Chisholm R.L."/>
            <person name="Shaulsky G."/>
            <person name="Strassmann J.E."/>
            <person name="Queller D.C."/>
            <person name="Kuspa A."/>
            <person name="Grigoriev I.V."/>
        </authorList>
    </citation>
    <scope>NUCLEOTIDE SEQUENCE [LARGE SCALE GENOMIC DNA]</scope>
    <source>
        <strain evidence="5">QSDP1</strain>
    </source>
</reference>
<dbReference type="PANTHER" id="PTHR13132:SF29">
    <property type="entry name" value="ALPHA-(1,6)-FUCOSYLTRANSFERASE"/>
    <property type="match status" value="1"/>
</dbReference>
<evidence type="ECO:0000259" key="3">
    <source>
        <dbReference type="PROSITE" id="PS51659"/>
    </source>
</evidence>
<keyword evidence="1" id="KW-0328">Glycosyltransferase</keyword>
<evidence type="ECO:0000313" key="4">
    <source>
        <dbReference type="EMBL" id="EGC40072.1"/>
    </source>
</evidence>
<dbReference type="InParanoid" id="F0Z7J7"/>
<evidence type="ECO:0000313" key="5">
    <source>
        <dbReference type="Proteomes" id="UP000001064"/>
    </source>
</evidence>
<dbReference type="EMBL" id="GL870947">
    <property type="protein sequence ID" value="EGC40072.1"/>
    <property type="molecule type" value="Genomic_DNA"/>
</dbReference>
<dbReference type="InterPro" id="IPR045573">
    <property type="entry name" value="Fut8_N_cat"/>
</dbReference>
<gene>
    <name evidence="4" type="ORF">DICPUDRAFT_74375</name>
</gene>
<dbReference type="PANTHER" id="PTHR13132">
    <property type="entry name" value="ALPHA- 1,6 -FUCOSYLTRANSFERASE"/>
    <property type="match status" value="1"/>
</dbReference>
<dbReference type="FunFam" id="3.40.50.11350:FF:000019">
    <property type="entry name" value="Putative N-acetyl-beta-D-glucosaminide alpha-1,6-fucosyltransferase"/>
    <property type="match status" value="1"/>
</dbReference>
<dbReference type="OMA" id="HININLF"/>
<dbReference type="AlphaFoldDB" id="F0Z7J7"/>
<dbReference type="STRING" id="5786.F0Z7J7"/>
<sequence>MNLKNNKNIIPFISKDNAYVGLDNYYLSSKKEGYYYVYIYNITYNNYGLENDEYINIYHLFEPFLKQELRKIKIKGYKITNNIRKAINSPLILVLPNSDSSGPLYYFKILKQLLGYNYSDNFNLFSHVIVYGYSIDYNKFHLDLDLFLTYYKHYKITNHPFKSNSYLNQFVELSSINPYSKFSNEIIKYSKIQFPGIHNSNNNNGANNINCTNIRSLINELKCWGMTSILHININLFIHTSNSNRMLIIEQGCFNYGLYNELFLPTSMCDFIDYNREELELYPFYSHINTQYDDRLVIFSDEKSHLTLFKDNFIPPEIKVNFKDSLAINSILLHYLVTPTFQLRESINKRILETFKKPFIPPCISIHIRHGDKYQENDLFDFKEYYTVLENFYKQNFNNKEYQKIKDIFILTDDESVINQIQFKIKYLKDNPQDIMANFTFNYLDIKRNMYGWHQDSDLDIDKPINDYGSILYAESHIASNCQVFIGTMSSNIGRLIVEMQSLNYHNRKKLKKFISLDINYPEKLSDVPVLKEFSSNK</sequence>
<keyword evidence="5" id="KW-1185">Reference proteome</keyword>
<dbReference type="eggNOG" id="ENOG502RSN9">
    <property type="taxonomic scope" value="Eukaryota"/>
</dbReference>
<dbReference type="Pfam" id="PF19745">
    <property type="entry name" value="FUT8_N_cat"/>
    <property type="match status" value="1"/>
</dbReference>
<proteinExistence type="predicted"/>
<protein>
    <recommendedName>
        <fullName evidence="3">GT23 domain-containing protein</fullName>
    </recommendedName>
</protein>
<evidence type="ECO:0000256" key="2">
    <source>
        <dbReference type="ARBA" id="ARBA00022679"/>
    </source>
</evidence>
<dbReference type="Proteomes" id="UP000001064">
    <property type="component" value="Unassembled WGS sequence"/>
</dbReference>
<evidence type="ECO:0000256" key="1">
    <source>
        <dbReference type="ARBA" id="ARBA00022676"/>
    </source>
</evidence>
<name>F0Z7J7_DICPU</name>
<organism evidence="4 5">
    <name type="scientific">Dictyostelium purpureum</name>
    <name type="common">Slime mold</name>
    <dbReference type="NCBI Taxonomy" id="5786"/>
    <lineage>
        <taxon>Eukaryota</taxon>
        <taxon>Amoebozoa</taxon>
        <taxon>Evosea</taxon>
        <taxon>Eumycetozoa</taxon>
        <taxon>Dictyostelia</taxon>
        <taxon>Dictyosteliales</taxon>
        <taxon>Dictyosteliaceae</taxon>
        <taxon>Dictyostelium</taxon>
    </lineage>
</organism>
<dbReference type="RefSeq" id="XP_003283421.1">
    <property type="nucleotide sequence ID" value="XM_003283373.1"/>
</dbReference>
<dbReference type="KEGG" id="dpp:DICPUDRAFT_74375"/>
<dbReference type="GO" id="GO:0046921">
    <property type="term" value="F:alpha-(1-&gt;6)-fucosyltransferase activity"/>
    <property type="evidence" value="ECO:0000318"/>
    <property type="project" value="GO_Central"/>
</dbReference>
<dbReference type="InterPro" id="IPR027350">
    <property type="entry name" value="GT23_dom"/>
</dbReference>
<dbReference type="Gene3D" id="3.40.50.11350">
    <property type="match status" value="1"/>
</dbReference>
<keyword evidence="2" id="KW-0808">Transferase</keyword>
<dbReference type="PROSITE" id="PS51659">
    <property type="entry name" value="GT23"/>
    <property type="match status" value="1"/>
</dbReference>
<dbReference type="VEuPathDB" id="AmoebaDB:DICPUDRAFT_74375"/>
<dbReference type="GeneID" id="10509326"/>
<dbReference type="OrthoDB" id="2014825at2759"/>
<dbReference type="GO" id="GO:0006487">
    <property type="term" value="P:protein N-linked glycosylation"/>
    <property type="evidence" value="ECO:0000318"/>
    <property type="project" value="GO_Central"/>
</dbReference>
<accession>F0Z7J7</accession>